<evidence type="ECO:0000256" key="1">
    <source>
        <dbReference type="SAM" id="MobiDB-lite"/>
    </source>
</evidence>
<keyword evidence="3" id="KW-1185">Reference proteome</keyword>
<accession>A0A239BSD4</accession>
<evidence type="ECO:0000313" key="3">
    <source>
        <dbReference type="Proteomes" id="UP000198284"/>
    </source>
</evidence>
<protein>
    <submittedName>
        <fullName evidence="2">Uncharacterized protein</fullName>
    </submittedName>
</protein>
<reference evidence="2 3" key="1">
    <citation type="submission" date="2017-06" db="EMBL/GenBank/DDBJ databases">
        <authorList>
            <person name="Kim H.J."/>
            <person name="Triplett B.A."/>
        </authorList>
    </citation>
    <scope>NUCLEOTIDE SEQUENCE [LARGE SCALE GENOMIC DNA]</scope>
    <source>
        <strain evidence="2 3">U15</strain>
    </source>
</reference>
<dbReference type="AlphaFoldDB" id="A0A239BSD4"/>
<feature type="region of interest" description="Disordered" evidence="1">
    <location>
        <begin position="17"/>
        <end position="42"/>
    </location>
</feature>
<sequence>MPLFWMKPHHIGLRKKAQNAPGSLQGSMEDFRLDCGRQPSIR</sequence>
<organism evidence="2 3">
    <name type="scientific">Noviherbaspirillum humi</name>
    <dbReference type="NCBI Taxonomy" id="1688639"/>
    <lineage>
        <taxon>Bacteria</taxon>
        <taxon>Pseudomonadati</taxon>
        <taxon>Pseudomonadota</taxon>
        <taxon>Betaproteobacteria</taxon>
        <taxon>Burkholderiales</taxon>
        <taxon>Oxalobacteraceae</taxon>
        <taxon>Noviherbaspirillum</taxon>
    </lineage>
</organism>
<proteinExistence type="predicted"/>
<evidence type="ECO:0000313" key="2">
    <source>
        <dbReference type="EMBL" id="SNS10917.1"/>
    </source>
</evidence>
<name>A0A239BSD4_9BURK</name>
<gene>
    <name evidence="2" type="ORF">SAMN06265795_10160</name>
</gene>
<dbReference type="Proteomes" id="UP000198284">
    <property type="component" value="Unassembled WGS sequence"/>
</dbReference>
<dbReference type="EMBL" id="FZOT01000001">
    <property type="protein sequence ID" value="SNS10917.1"/>
    <property type="molecule type" value="Genomic_DNA"/>
</dbReference>